<gene>
    <name evidence="1" type="ORF">BDV23DRAFT_176994</name>
</gene>
<dbReference type="OrthoDB" id="5429442at2759"/>
<protein>
    <submittedName>
        <fullName evidence="1">Uncharacterized protein</fullName>
    </submittedName>
</protein>
<dbReference type="EMBL" id="ML735368">
    <property type="protein sequence ID" value="KAE8384517.1"/>
    <property type="molecule type" value="Genomic_DNA"/>
</dbReference>
<dbReference type="Proteomes" id="UP000326877">
    <property type="component" value="Unassembled WGS sequence"/>
</dbReference>
<organism evidence="1">
    <name type="scientific">Petromyces alliaceus</name>
    <name type="common">Aspergillus alliaceus</name>
    <dbReference type="NCBI Taxonomy" id="209559"/>
    <lineage>
        <taxon>Eukaryota</taxon>
        <taxon>Fungi</taxon>
        <taxon>Dikarya</taxon>
        <taxon>Ascomycota</taxon>
        <taxon>Pezizomycotina</taxon>
        <taxon>Eurotiomycetes</taxon>
        <taxon>Eurotiomycetidae</taxon>
        <taxon>Eurotiales</taxon>
        <taxon>Aspergillaceae</taxon>
        <taxon>Aspergillus</taxon>
        <taxon>Aspergillus subgen. Circumdati</taxon>
    </lineage>
</organism>
<proteinExistence type="predicted"/>
<dbReference type="AlphaFoldDB" id="A0A5N7BSL0"/>
<sequence>MAKQITALSQGAINTAMAKLVKDHPEIGHVQSKSKTGDTLDAEIGQPLGSLKFKSGKLLFSYDPPEDFDGTEWTVALNVEIDSVKVEPGSDEDKKVRNPNDIVILAGILARWYVNDGPMTDRQKRTIGYGLQASDPSSMNKQAPNFPPTLTKKNLEEKDFPSAPILPYTGKFVSKGMGGTMCIEKDILWDRCLLRTTTPQLLHLFNNATYAWEKVMEWIWGLPSQPEQSVSKADRQGNTSGSIDVTCTTSNSMKTASGSNVITGAGETDIDVHVTCCETSVWALWSCDYTIIITLNAVDDGAYFQVSSHPLKYRMEGGLWPTKDDVEGQQINNLNSSARFVVPGQGTFRYSNPMFNDNGDLLIKVDYKE</sequence>
<accession>A0A5N7BSL0</accession>
<name>A0A5N7BSL0_PETAA</name>
<evidence type="ECO:0000313" key="1">
    <source>
        <dbReference type="EMBL" id="KAE8384517.1"/>
    </source>
</evidence>
<reference evidence="1" key="1">
    <citation type="submission" date="2019-04" db="EMBL/GenBank/DDBJ databases">
        <title>Friends and foes A comparative genomics studyof 23 Aspergillus species from section Flavi.</title>
        <authorList>
            <consortium name="DOE Joint Genome Institute"/>
            <person name="Kjaerbolling I."/>
            <person name="Vesth T."/>
            <person name="Frisvad J.C."/>
            <person name="Nybo J.L."/>
            <person name="Theobald S."/>
            <person name="Kildgaard S."/>
            <person name="Isbrandt T."/>
            <person name="Kuo A."/>
            <person name="Sato A."/>
            <person name="Lyhne E.K."/>
            <person name="Kogle M.E."/>
            <person name="Wiebenga A."/>
            <person name="Kun R.S."/>
            <person name="Lubbers R.J."/>
            <person name="Makela M.R."/>
            <person name="Barry K."/>
            <person name="Chovatia M."/>
            <person name="Clum A."/>
            <person name="Daum C."/>
            <person name="Haridas S."/>
            <person name="He G."/>
            <person name="LaButti K."/>
            <person name="Lipzen A."/>
            <person name="Mondo S."/>
            <person name="Riley R."/>
            <person name="Salamov A."/>
            <person name="Simmons B.A."/>
            <person name="Magnuson J.K."/>
            <person name="Henrissat B."/>
            <person name="Mortensen U.H."/>
            <person name="Larsen T.O."/>
            <person name="Devries R.P."/>
            <person name="Grigoriev I.V."/>
            <person name="Machida M."/>
            <person name="Baker S.E."/>
            <person name="Andersen M.R."/>
        </authorList>
    </citation>
    <scope>NUCLEOTIDE SEQUENCE [LARGE SCALE GENOMIC DNA]</scope>
    <source>
        <strain evidence="1">IBT 14317</strain>
    </source>
</reference>